<dbReference type="GO" id="GO:0043565">
    <property type="term" value="F:sequence-specific DNA binding"/>
    <property type="evidence" value="ECO:0007669"/>
    <property type="project" value="InterPro"/>
</dbReference>
<dbReference type="PROSITE" id="PS01124">
    <property type="entry name" value="HTH_ARAC_FAMILY_2"/>
    <property type="match status" value="1"/>
</dbReference>
<keyword evidence="1" id="KW-0805">Transcription regulation</keyword>
<evidence type="ECO:0000256" key="2">
    <source>
        <dbReference type="ARBA" id="ARBA00023125"/>
    </source>
</evidence>
<evidence type="ECO:0000259" key="5">
    <source>
        <dbReference type="PROSITE" id="PS01124"/>
    </source>
</evidence>
<gene>
    <name evidence="6" type="ORF">BTN82_22090</name>
</gene>
<evidence type="ECO:0000256" key="3">
    <source>
        <dbReference type="ARBA" id="ARBA00023163"/>
    </source>
</evidence>
<evidence type="ECO:0000313" key="7">
    <source>
        <dbReference type="Proteomes" id="UP000185578"/>
    </source>
</evidence>
<dbReference type="InterPro" id="IPR009057">
    <property type="entry name" value="Homeodomain-like_sf"/>
</dbReference>
<keyword evidence="2" id="KW-0238">DNA-binding</keyword>
<evidence type="ECO:0000256" key="4">
    <source>
        <dbReference type="ARBA" id="ARBA00037345"/>
    </source>
</evidence>
<protein>
    <submittedName>
        <fullName evidence="6">AraC family transcriptional regulator</fullName>
    </submittedName>
</protein>
<keyword evidence="3" id="KW-0804">Transcription</keyword>
<dbReference type="Pfam" id="PF12833">
    <property type="entry name" value="HTH_18"/>
    <property type="match status" value="1"/>
</dbReference>
<dbReference type="GO" id="GO:0003700">
    <property type="term" value="F:DNA-binding transcription factor activity"/>
    <property type="evidence" value="ECO:0007669"/>
    <property type="project" value="InterPro"/>
</dbReference>
<proteinExistence type="predicted"/>
<dbReference type="PANTHER" id="PTHR46796">
    <property type="entry name" value="HTH-TYPE TRANSCRIPTIONAL ACTIVATOR RHAS-RELATED"/>
    <property type="match status" value="1"/>
</dbReference>
<evidence type="ECO:0000313" key="6">
    <source>
        <dbReference type="EMBL" id="OLF52657.1"/>
    </source>
</evidence>
<dbReference type="Proteomes" id="UP000185578">
    <property type="component" value="Unassembled WGS sequence"/>
</dbReference>
<dbReference type="AlphaFoldDB" id="A0A1Q8ELM2"/>
<evidence type="ECO:0000256" key="1">
    <source>
        <dbReference type="ARBA" id="ARBA00023015"/>
    </source>
</evidence>
<dbReference type="SMART" id="SM00342">
    <property type="entry name" value="HTH_ARAC"/>
    <property type="match status" value="1"/>
</dbReference>
<accession>A0A1Q8ELM2</accession>
<comment type="function">
    <text evidence="4">Regulatory protein of the TOL plasmid xyl operons. XylS activates the xylXYZLTEGFJQKIH operon required for the degradation of toluene, m-xylene and p-xylene.</text>
</comment>
<dbReference type="InterPro" id="IPR050204">
    <property type="entry name" value="AraC_XylS_family_regulators"/>
</dbReference>
<sequence>MHTPEWTGQLWLGPDYGLIQGELGRTAPHAHYAHQLILAPDTPVTVSLDGQPCTARQVFIPALQRHAILDAPGTLFTLYAEPLTIDAQDLQRSLLGVELSLPALAEALRRCPRRTLQDRRVEKALAALDRQLTGKVSASALAAHAHLSLSQLERLFSGQLGLPVRRLVLWRRLRLAMGLVLAGQAVTEAAHGAGFADSAHFSRTLKSLFGVTARQALQRIELHLLD</sequence>
<name>A0A1Q8ELM2_9PSED</name>
<organism evidence="6 7">
    <name type="scientific">Pseudomonas chlororaphis</name>
    <dbReference type="NCBI Taxonomy" id="587753"/>
    <lineage>
        <taxon>Bacteria</taxon>
        <taxon>Pseudomonadati</taxon>
        <taxon>Pseudomonadota</taxon>
        <taxon>Gammaproteobacteria</taxon>
        <taxon>Pseudomonadales</taxon>
        <taxon>Pseudomonadaceae</taxon>
        <taxon>Pseudomonas</taxon>
    </lineage>
</organism>
<feature type="domain" description="HTH araC/xylS-type" evidence="5">
    <location>
        <begin position="122"/>
        <end position="219"/>
    </location>
</feature>
<dbReference type="SUPFAM" id="SSF46689">
    <property type="entry name" value="Homeodomain-like"/>
    <property type="match status" value="1"/>
</dbReference>
<dbReference type="OrthoDB" id="5295226at2"/>
<reference evidence="6 7" key="1">
    <citation type="submission" date="2016-12" db="EMBL/GenBank/DDBJ databases">
        <authorList>
            <person name="Song W.-J."/>
            <person name="Kurnit D.M."/>
        </authorList>
    </citation>
    <scope>NUCLEOTIDE SEQUENCE [LARGE SCALE GENOMIC DNA]</scope>
    <source>
        <strain evidence="6 7">PCL1601</strain>
    </source>
</reference>
<dbReference type="InterPro" id="IPR018060">
    <property type="entry name" value="HTH_AraC"/>
</dbReference>
<comment type="caution">
    <text evidence="6">The sequence shown here is derived from an EMBL/GenBank/DDBJ whole genome shotgun (WGS) entry which is preliminary data.</text>
</comment>
<dbReference type="Gene3D" id="1.10.10.60">
    <property type="entry name" value="Homeodomain-like"/>
    <property type="match status" value="1"/>
</dbReference>
<dbReference type="EMBL" id="MSCT01000019">
    <property type="protein sequence ID" value="OLF52657.1"/>
    <property type="molecule type" value="Genomic_DNA"/>
</dbReference>
<dbReference type="RefSeq" id="WP_075121207.1">
    <property type="nucleotide sequence ID" value="NZ_MSCT01000019.1"/>
</dbReference>